<dbReference type="AlphaFoldDB" id="A0A6P7FX53"/>
<keyword evidence="11 20" id="KW-0472">Membrane</keyword>
<evidence type="ECO:0000313" key="28">
    <source>
        <dbReference type="RefSeq" id="XP_028137155.1"/>
    </source>
</evidence>
<evidence type="ECO:0000256" key="16">
    <source>
        <dbReference type="ARBA" id="ARBA00053950"/>
    </source>
</evidence>
<dbReference type="GO" id="GO:0072594">
    <property type="term" value="P:establishment of protein localization to organelle"/>
    <property type="evidence" value="ECO:0007669"/>
    <property type="project" value="TreeGrafter"/>
</dbReference>
<comment type="subcellular location">
    <subcellularLocation>
        <location evidence="4">Cell projection</location>
        <location evidence="4">Dendrite</location>
    </subcellularLocation>
    <subcellularLocation>
        <location evidence="17">Cell projection</location>
        <location evidence="17">Growth cone membrane</location>
        <topology evidence="17">Single-pass type I membrane protein</topology>
    </subcellularLocation>
    <subcellularLocation>
        <location evidence="15">Cytoplasmic vesicle</location>
        <location evidence="15">Secretory vesicle</location>
        <location evidence="15">Synaptic vesicle membrane</location>
        <topology evidence="15">Single-pass type I membrane protein</topology>
    </subcellularLocation>
    <subcellularLocation>
        <location evidence="2">Early endosome membrane</location>
        <topology evidence="2">Single-pass type I membrane protein</topology>
    </subcellularLocation>
    <subcellularLocation>
        <location evidence="1">Endoplasmic reticulum-Golgi intermediate compartment membrane</location>
        <topology evidence="1">Single-pass type I membrane protein</topology>
    </subcellularLocation>
    <subcellularLocation>
        <location evidence="20">Membrane</location>
        <topology evidence="20">Single-pass type I membrane protein</topology>
    </subcellularLocation>
    <subcellularLocation>
        <location evidence="3">Recycling endosome</location>
    </subcellularLocation>
</comment>
<dbReference type="InterPro" id="IPR048528">
    <property type="entry name" value="Lamp2-like_luminal"/>
</dbReference>
<evidence type="ECO:0000313" key="26">
    <source>
        <dbReference type="EnsemblMetazoa" id="XP_028137155.1"/>
    </source>
</evidence>
<evidence type="ECO:0000256" key="12">
    <source>
        <dbReference type="ARBA" id="ARBA00023180"/>
    </source>
</evidence>
<comment type="function">
    <text evidence="16">Plays a role in short-term synaptic plasticity in a subset of GABAergic neurons in the brain.</text>
</comment>
<name>A0A6P7FX53_DIAVI</name>
<evidence type="ECO:0000256" key="7">
    <source>
        <dbReference type="ARBA" id="ARBA00022729"/>
    </source>
</evidence>
<organism evidence="28">
    <name type="scientific">Diabrotica virgifera virgifera</name>
    <name type="common">western corn rootworm</name>
    <dbReference type="NCBI Taxonomy" id="50390"/>
    <lineage>
        <taxon>Eukaryota</taxon>
        <taxon>Metazoa</taxon>
        <taxon>Ecdysozoa</taxon>
        <taxon>Arthropoda</taxon>
        <taxon>Hexapoda</taxon>
        <taxon>Insecta</taxon>
        <taxon>Pterygota</taxon>
        <taxon>Neoptera</taxon>
        <taxon>Endopterygota</taxon>
        <taxon>Coleoptera</taxon>
        <taxon>Polyphaga</taxon>
        <taxon>Cucujiformia</taxon>
        <taxon>Chrysomeloidea</taxon>
        <taxon>Chrysomelidae</taxon>
        <taxon>Galerucinae</taxon>
        <taxon>Diabroticina</taxon>
        <taxon>Diabroticites</taxon>
        <taxon>Diabrotica</taxon>
    </lineage>
</organism>
<dbReference type="GO" id="GO:0031902">
    <property type="term" value="C:late endosome membrane"/>
    <property type="evidence" value="ECO:0007669"/>
    <property type="project" value="TreeGrafter"/>
</dbReference>
<keyword evidence="14" id="KW-0968">Cytoplasmic vesicle</keyword>
<dbReference type="FunCoup" id="A0A6P7FX53">
    <property type="interactions" value="489"/>
</dbReference>
<keyword evidence="12" id="KW-0325">Glycoprotein</keyword>
<dbReference type="GeneID" id="114331726"/>
<evidence type="ECO:0000256" key="3">
    <source>
        <dbReference type="ARBA" id="ARBA00004172"/>
    </source>
</evidence>
<evidence type="ECO:0000256" key="20">
    <source>
        <dbReference type="PROSITE-ProRule" id="PRU00740"/>
    </source>
</evidence>
<reference evidence="26" key="2">
    <citation type="submission" date="2025-05" db="UniProtKB">
        <authorList>
            <consortium name="EnsemblMetazoa"/>
        </authorList>
    </citation>
    <scope>IDENTIFICATION</scope>
</reference>
<feature type="domain" description="Lysosome-associated membrane glycoprotein 2-like luminal" evidence="24">
    <location>
        <begin position="143"/>
        <end position="286"/>
    </location>
</feature>
<dbReference type="OrthoDB" id="6232933at2759"/>
<dbReference type="InterPro" id="IPR002000">
    <property type="entry name" value="Lysosome-assoc_membr_glycop"/>
</dbReference>
<comment type="similarity">
    <text evidence="5 20">Belongs to the LAMP family.</text>
</comment>
<evidence type="ECO:0000256" key="1">
    <source>
        <dbReference type="ARBA" id="ARBA00004151"/>
    </source>
</evidence>
<evidence type="ECO:0000256" key="22">
    <source>
        <dbReference type="SAM" id="Phobius"/>
    </source>
</evidence>
<feature type="compositionally biased region" description="Pro residues" evidence="21">
    <location>
        <begin position="125"/>
        <end position="135"/>
    </location>
</feature>
<keyword evidence="6 20" id="KW-0812">Transmembrane</keyword>
<evidence type="ECO:0000256" key="19">
    <source>
        <dbReference type="ARBA" id="ARBA00076257"/>
    </source>
</evidence>
<evidence type="ECO:0000256" key="2">
    <source>
        <dbReference type="ARBA" id="ARBA00004158"/>
    </source>
</evidence>
<dbReference type="PANTHER" id="PTHR11506">
    <property type="entry name" value="LYSOSOME-ASSOCIATED MEMBRANE GLYCOPROTEIN"/>
    <property type="match status" value="1"/>
</dbReference>
<evidence type="ECO:0000256" key="10">
    <source>
        <dbReference type="ARBA" id="ARBA00023018"/>
    </source>
</evidence>
<proteinExistence type="inferred from homology"/>
<evidence type="ECO:0000256" key="23">
    <source>
        <dbReference type="SAM" id="SignalP"/>
    </source>
</evidence>
<dbReference type="GO" id="GO:0005886">
    <property type="term" value="C:plasma membrane"/>
    <property type="evidence" value="ECO:0007669"/>
    <property type="project" value="UniProtKB-SubCell"/>
</dbReference>
<gene>
    <name evidence="28" type="primary">LOC114331726</name>
</gene>
<dbReference type="Pfam" id="PF01299">
    <property type="entry name" value="Lamp2-like_luminal"/>
    <property type="match status" value="1"/>
</dbReference>
<dbReference type="Gene3D" id="2.40.160.110">
    <property type="match status" value="1"/>
</dbReference>
<evidence type="ECO:0000256" key="8">
    <source>
        <dbReference type="ARBA" id="ARBA00022753"/>
    </source>
</evidence>
<dbReference type="EnsemblMetazoa" id="XM_028281354.2">
    <property type="protein sequence ID" value="XP_028137155.1"/>
    <property type="gene ID" value="LOC114331726"/>
</dbReference>
<feature type="domain" description="Lysosome-associated membrane glycoprotein 2-like transmembrane" evidence="25">
    <location>
        <begin position="309"/>
        <end position="337"/>
    </location>
</feature>
<evidence type="ECO:0000256" key="11">
    <source>
        <dbReference type="ARBA" id="ARBA00023136"/>
    </source>
</evidence>
<protein>
    <recommendedName>
        <fullName evidence="18">Lysosome-associated membrane glycoprotein 5</fullName>
    </recommendedName>
    <alternativeName>
        <fullName evidence="19">Lysosome-associated membrane protein 5</fullName>
    </alternativeName>
</protein>
<dbReference type="InParanoid" id="A0A6P7FX53"/>
<evidence type="ECO:0000256" key="15">
    <source>
        <dbReference type="ARBA" id="ARBA00029428"/>
    </source>
</evidence>
<evidence type="ECO:0000256" key="21">
    <source>
        <dbReference type="SAM" id="MobiDB-lite"/>
    </source>
</evidence>
<evidence type="ECO:0000256" key="18">
    <source>
        <dbReference type="ARBA" id="ARBA00074379"/>
    </source>
</evidence>
<dbReference type="GO" id="GO:0005765">
    <property type="term" value="C:lysosomal membrane"/>
    <property type="evidence" value="ECO:0007669"/>
    <property type="project" value="TreeGrafter"/>
</dbReference>
<keyword evidence="9 22" id="KW-1133">Transmembrane helix</keyword>
<dbReference type="RefSeq" id="XP_028137155.1">
    <property type="nucleotide sequence ID" value="XM_028281354.1"/>
</dbReference>
<dbReference type="KEGG" id="dvv:114331726"/>
<evidence type="ECO:0000256" key="17">
    <source>
        <dbReference type="ARBA" id="ARBA00060492"/>
    </source>
</evidence>
<comment type="caution">
    <text evidence="20">Lacks conserved residue(s) required for the propagation of feature annotation.</text>
</comment>
<dbReference type="PROSITE" id="PS51407">
    <property type="entry name" value="LAMP_3"/>
    <property type="match status" value="1"/>
</dbReference>
<accession>A0A6P7FX53</accession>
<feature type="transmembrane region" description="Helical" evidence="22">
    <location>
        <begin position="308"/>
        <end position="330"/>
    </location>
</feature>
<evidence type="ECO:0000313" key="27">
    <source>
        <dbReference type="Proteomes" id="UP001652700"/>
    </source>
</evidence>
<evidence type="ECO:0000256" key="9">
    <source>
        <dbReference type="ARBA" id="ARBA00022989"/>
    </source>
</evidence>
<keyword evidence="10" id="KW-0770">Synapse</keyword>
<evidence type="ECO:0000259" key="25">
    <source>
        <dbReference type="Pfam" id="PF21222"/>
    </source>
</evidence>
<evidence type="ECO:0000256" key="6">
    <source>
        <dbReference type="ARBA" id="ARBA00022692"/>
    </source>
</evidence>
<dbReference type="InterPro" id="IPR048524">
    <property type="entry name" value="Lamp2-like_TM"/>
</dbReference>
<feature type="signal peptide" evidence="23">
    <location>
        <begin position="1"/>
        <end position="21"/>
    </location>
</feature>
<dbReference type="PRINTS" id="PR00336">
    <property type="entry name" value="LYSASSOCTDMP"/>
</dbReference>
<feature type="chain" id="PRO_5027635851" description="Lysosome-associated membrane glycoprotein 5" evidence="23">
    <location>
        <begin position="22"/>
        <end position="363"/>
    </location>
</feature>
<evidence type="ECO:0000256" key="5">
    <source>
        <dbReference type="ARBA" id="ARBA00009644"/>
    </source>
</evidence>
<dbReference type="Proteomes" id="UP001652700">
    <property type="component" value="Unplaced"/>
</dbReference>
<evidence type="ECO:0000256" key="14">
    <source>
        <dbReference type="ARBA" id="ARBA00023329"/>
    </source>
</evidence>
<evidence type="ECO:0000256" key="4">
    <source>
        <dbReference type="ARBA" id="ARBA00004279"/>
    </source>
</evidence>
<dbReference type="Pfam" id="PF21222">
    <property type="entry name" value="Lamp2_2nd"/>
    <property type="match status" value="1"/>
</dbReference>
<keyword evidence="7 23" id="KW-0732">Signal</keyword>
<sequence>MANFKILLVLSVLFCLQVTDGASGIGPEPPHVSTNQPTSPASSSSSTSHKTTTTTTTNTTTPKPDTTTPAKTTTPKPDTTTKTTTPMTTKSSTTTITTPTTTKQTPPTSSTSKPTTTPTAKTTTPIPPTPTPVPDPSMGKWSLNFTNSNDSCLLMDAALQIEIPQVNHTSLKINVPFNATATGNCGKDLNVLTLWIEKTSFINMNFVQNATTKKFELESIKASVNVTLSNGTSSILNVTHEKPEFSTSLDHSYKCAKVQTLNLTVAGGNDTIALLHISHVQFQAFSNVTAHKFYDAIDCEASAITSDVVPIVVGCVLALLVVVVLVAYLVGRRYCQARGYTSMFAETKRESDYIPMKNLSCFN</sequence>
<evidence type="ECO:0000256" key="13">
    <source>
        <dbReference type="ARBA" id="ARBA00023273"/>
    </source>
</evidence>
<evidence type="ECO:0000259" key="24">
    <source>
        <dbReference type="Pfam" id="PF01299"/>
    </source>
</evidence>
<keyword evidence="13" id="KW-0966">Cell projection</keyword>
<dbReference type="PANTHER" id="PTHR11506:SF35">
    <property type="entry name" value="LYSOSOME-ASSOCIATED MEMBRANE GLYCOPROTEIN 5"/>
    <property type="match status" value="1"/>
</dbReference>
<feature type="compositionally biased region" description="Low complexity" evidence="21">
    <location>
        <begin position="33"/>
        <end position="124"/>
    </location>
</feature>
<keyword evidence="27" id="KW-1185">Reference proteome</keyword>
<reference evidence="28" key="1">
    <citation type="submission" date="2025-04" db="UniProtKB">
        <authorList>
            <consortium name="RefSeq"/>
        </authorList>
    </citation>
    <scope>IDENTIFICATION</scope>
    <source>
        <tissue evidence="28">Whole insect</tissue>
    </source>
</reference>
<keyword evidence="8" id="KW-0967">Endosome</keyword>
<feature type="region of interest" description="Disordered" evidence="21">
    <location>
        <begin position="24"/>
        <end position="137"/>
    </location>
</feature>